<evidence type="ECO:0000256" key="1">
    <source>
        <dbReference type="SAM" id="MobiDB-lite"/>
    </source>
</evidence>
<dbReference type="Proteomes" id="UP000826195">
    <property type="component" value="Unassembled WGS sequence"/>
</dbReference>
<evidence type="ECO:0008006" key="4">
    <source>
        <dbReference type="Google" id="ProtNLM"/>
    </source>
</evidence>
<name>A0AAV7IHB2_COTGL</name>
<dbReference type="PROSITE" id="PS00141">
    <property type="entry name" value="ASP_PROTEASE"/>
    <property type="match status" value="1"/>
</dbReference>
<evidence type="ECO:0000313" key="2">
    <source>
        <dbReference type="EMBL" id="KAH0549789.1"/>
    </source>
</evidence>
<protein>
    <recommendedName>
        <fullName evidence="4">Peptidase A2 domain-containing protein</fullName>
    </recommendedName>
</protein>
<comment type="caution">
    <text evidence="2">The sequence shown here is derived from an EMBL/GenBank/DDBJ whole genome shotgun (WGS) entry which is preliminary data.</text>
</comment>
<evidence type="ECO:0000313" key="3">
    <source>
        <dbReference type="Proteomes" id="UP000826195"/>
    </source>
</evidence>
<gene>
    <name evidence="2" type="ORF">KQX54_014170</name>
</gene>
<keyword evidence="3" id="KW-1185">Reference proteome</keyword>
<proteinExistence type="predicted"/>
<dbReference type="EMBL" id="JAHXZJ010001864">
    <property type="protein sequence ID" value="KAH0549789.1"/>
    <property type="molecule type" value="Genomic_DNA"/>
</dbReference>
<organism evidence="2 3">
    <name type="scientific">Cotesia glomerata</name>
    <name type="common">Lepidopteran parasitic wasp</name>
    <name type="synonym">Apanteles glomeratus</name>
    <dbReference type="NCBI Taxonomy" id="32391"/>
    <lineage>
        <taxon>Eukaryota</taxon>
        <taxon>Metazoa</taxon>
        <taxon>Ecdysozoa</taxon>
        <taxon>Arthropoda</taxon>
        <taxon>Hexapoda</taxon>
        <taxon>Insecta</taxon>
        <taxon>Pterygota</taxon>
        <taxon>Neoptera</taxon>
        <taxon>Endopterygota</taxon>
        <taxon>Hymenoptera</taxon>
        <taxon>Apocrita</taxon>
        <taxon>Ichneumonoidea</taxon>
        <taxon>Braconidae</taxon>
        <taxon>Microgastrinae</taxon>
        <taxon>Cotesia</taxon>
    </lineage>
</organism>
<feature type="compositionally biased region" description="Basic and acidic residues" evidence="1">
    <location>
        <begin position="1"/>
        <end position="13"/>
    </location>
</feature>
<reference evidence="2 3" key="1">
    <citation type="journal article" date="2021" name="J. Hered.">
        <title>A chromosome-level genome assembly of the parasitoid wasp, Cotesia glomerata (Hymenoptera: Braconidae).</title>
        <authorList>
            <person name="Pinto B.J."/>
            <person name="Weis J.J."/>
            <person name="Gamble T."/>
            <person name="Ode P.J."/>
            <person name="Paul R."/>
            <person name="Zaspel J.M."/>
        </authorList>
    </citation>
    <scope>NUCLEOTIDE SEQUENCE [LARGE SCALE GENOMIC DNA]</scope>
    <source>
        <strain evidence="2">CgM1</strain>
    </source>
</reference>
<dbReference type="GO" id="GO:0004190">
    <property type="term" value="F:aspartic-type endopeptidase activity"/>
    <property type="evidence" value="ECO:0007669"/>
    <property type="project" value="InterPro"/>
</dbReference>
<feature type="compositionally biased region" description="Polar residues" evidence="1">
    <location>
        <begin position="323"/>
        <end position="337"/>
    </location>
</feature>
<sequence length="337" mass="36811">MFVSDNFKKDTRLDTPTCGPERGKSNNLFDSDSEDNIQETYRVKQPCPEEVLRVVALLEDLPSDLSDDFLHSCIIDLQLHSDENSEPEQASDSEWEDEVETLCEPAVSQPAVPTNTNKPLQASFIPHILQGKPLAASFIHKLAARRIFKPGNGSPPEKTLRIPISVWIFGVRLHGILDTGSERSYINEKVYEDIKHLAVGELQDDQTKKGVLLANHSTCKSRGGAPFIIQIGSVAGEQYLSVLPDLAHGADDQKCPNCSNEAGSKTSFKSVEASTNAVSSIEPISEPKPSPTSTRSAPVSPRSLKFFSFESTESTGGPKRYTRTCTEVSQGAIPSQV</sequence>
<dbReference type="InterPro" id="IPR001969">
    <property type="entry name" value="Aspartic_peptidase_AS"/>
</dbReference>
<feature type="region of interest" description="Disordered" evidence="1">
    <location>
        <begin position="276"/>
        <end position="337"/>
    </location>
</feature>
<feature type="region of interest" description="Disordered" evidence="1">
    <location>
        <begin position="1"/>
        <end position="32"/>
    </location>
</feature>
<dbReference type="AlphaFoldDB" id="A0AAV7IHB2"/>
<accession>A0AAV7IHB2</accession>
<dbReference type="GO" id="GO:0006508">
    <property type="term" value="P:proteolysis"/>
    <property type="evidence" value="ECO:0007669"/>
    <property type="project" value="InterPro"/>
</dbReference>